<dbReference type="AlphaFoldDB" id="A0A3B1DTL0"/>
<proteinExistence type="predicted"/>
<dbReference type="PANTHER" id="PTHR34704">
    <property type="entry name" value="ATPASE"/>
    <property type="match status" value="1"/>
</dbReference>
<evidence type="ECO:0000259" key="1">
    <source>
        <dbReference type="Pfam" id="PF03008"/>
    </source>
</evidence>
<evidence type="ECO:0000313" key="2">
    <source>
        <dbReference type="EMBL" id="VAY87796.1"/>
    </source>
</evidence>
<name>A0A3B1DTL0_9ZZZZ</name>
<dbReference type="InterPro" id="IPR011335">
    <property type="entry name" value="Restrct_endonuc-II-like"/>
</dbReference>
<accession>A0A3B1DTL0</accession>
<feature type="domain" description="DUF234" evidence="1">
    <location>
        <begin position="154"/>
        <end position="249"/>
    </location>
</feature>
<reference evidence="2" key="1">
    <citation type="submission" date="2018-10" db="EMBL/GenBank/DDBJ databases">
        <authorList>
            <person name="Aoki K."/>
        </authorList>
    </citation>
    <scope>NUCLEOTIDE SEQUENCE</scope>
</reference>
<dbReference type="EMBL" id="UOYO01000035">
    <property type="protein sequence ID" value="VAY87796.1"/>
    <property type="molecule type" value="Genomic_DNA"/>
</dbReference>
<dbReference type="InterPro" id="IPR004256">
    <property type="entry name" value="DUF234"/>
</dbReference>
<protein>
    <recommendedName>
        <fullName evidence="1">DUF234 domain-containing protein</fullName>
    </recommendedName>
</protein>
<dbReference type="PANTHER" id="PTHR34704:SF1">
    <property type="entry name" value="ATPASE"/>
    <property type="match status" value="1"/>
</dbReference>
<sequence length="303" mass="34913">MSNKIIISNTKSLLQDFQDFCKKNNPANQEEAIKYFSIFGGLNIHINTSISIEKLIEKLILNKYKYLRNDINTLISGGELYSSILTGIALGDRRTNSAFKRANISFDEGIGIVDHLCKSKVLKLEKSLQSLSNNNNQYTVSEKLLFKSPFVRFWFACISPIFKGIRDGNYEEFFLVFQNRKEQFSQLIFEQLSHEIIKLKIRQNIFTKIQGQTIIKLGRYWDDDINIDLLVKTKNGQTIAGECKYTNSKINKAVLTNLKERCKKAKIDIDIFVLFSKSGFSSELKSLKGDYLKLFTIKSFKFN</sequence>
<gene>
    <name evidence="2" type="ORF">MNB_ARC-1_100</name>
</gene>
<dbReference type="SUPFAM" id="SSF52980">
    <property type="entry name" value="Restriction endonuclease-like"/>
    <property type="match status" value="1"/>
</dbReference>
<organism evidence="2">
    <name type="scientific">hydrothermal vent metagenome</name>
    <dbReference type="NCBI Taxonomy" id="652676"/>
    <lineage>
        <taxon>unclassified sequences</taxon>
        <taxon>metagenomes</taxon>
        <taxon>ecological metagenomes</taxon>
    </lineage>
</organism>
<dbReference type="Pfam" id="PF03008">
    <property type="entry name" value="DUF234"/>
    <property type="match status" value="1"/>
</dbReference>